<accession>A0ABT0YLW9</accession>
<comment type="caution">
    <text evidence="2">The sequence shown here is derived from an EMBL/GenBank/DDBJ whole genome shotgun (WGS) entry which is preliminary data.</text>
</comment>
<feature type="transmembrane region" description="Helical" evidence="1">
    <location>
        <begin position="99"/>
        <end position="117"/>
    </location>
</feature>
<dbReference type="Proteomes" id="UP001165541">
    <property type="component" value="Unassembled WGS sequence"/>
</dbReference>
<feature type="transmembrane region" description="Helical" evidence="1">
    <location>
        <begin position="6"/>
        <end position="25"/>
    </location>
</feature>
<reference evidence="2" key="1">
    <citation type="submission" date="2022-05" db="EMBL/GenBank/DDBJ databases">
        <title>Schlegelella sp. nov., isolated from mangrove soil.</title>
        <authorList>
            <person name="Liu Y."/>
            <person name="Ge X."/>
            <person name="Liu W."/>
        </authorList>
    </citation>
    <scope>NUCLEOTIDE SEQUENCE</scope>
    <source>
        <strain evidence="2">S2-27</strain>
    </source>
</reference>
<evidence type="ECO:0000313" key="3">
    <source>
        <dbReference type="Proteomes" id="UP001165541"/>
    </source>
</evidence>
<keyword evidence="1" id="KW-0472">Membrane</keyword>
<sequence length="182" mass="20450">MKLRLWPSLLIFASSYFPLAVIVIVKDLDAHTGFPQHPVFAGAIAVSAIVCLLALALVVRTIPDGLPVLVTKVSNKSGELFAYTVPYMISFYNFNLGDWRTLLCLGLFLAMMFSLAYRTRSILVNPILGLVGYGLYDSSFKEGTHERQGLLLSRDEFRPGDRCHVTRLSNFLYFVTRVEREP</sequence>
<dbReference type="EMBL" id="JAMKFE010000004">
    <property type="protein sequence ID" value="MCM5679710.1"/>
    <property type="molecule type" value="Genomic_DNA"/>
</dbReference>
<evidence type="ECO:0000256" key="1">
    <source>
        <dbReference type="SAM" id="Phobius"/>
    </source>
</evidence>
<protein>
    <submittedName>
        <fullName evidence="2">Uncharacterized protein</fullName>
    </submittedName>
</protein>
<keyword evidence="3" id="KW-1185">Reference proteome</keyword>
<dbReference type="RefSeq" id="WP_251777908.1">
    <property type="nucleotide sequence ID" value="NZ_JAMKFE010000004.1"/>
</dbReference>
<keyword evidence="1" id="KW-0812">Transmembrane</keyword>
<keyword evidence="1" id="KW-1133">Transmembrane helix</keyword>
<organism evidence="2 3">
    <name type="scientific">Caldimonas mangrovi</name>
    <dbReference type="NCBI Taxonomy" id="2944811"/>
    <lineage>
        <taxon>Bacteria</taxon>
        <taxon>Pseudomonadati</taxon>
        <taxon>Pseudomonadota</taxon>
        <taxon>Betaproteobacteria</taxon>
        <taxon>Burkholderiales</taxon>
        <taxon>Sphaerotilaceae</taxon>
        <taxon>Caldimonas</taxon>
    </lineage>
</organism>
<proteinExistence type="predicted"/>
<name>A0ABT0YLW9_9BURK</name>
<feature type="transmembrane region" description="Helical" evidence="1">
    <location>
        <begin position="37"/>
        <end position="59"/>
    </location>
</feature>
<gene>
    <name evidence="2" type="ORF">M8A51_09200</name>
</gene>
<evidence type="ECO:0000313" key="2">
    <source>
        <dbReference type="EMBL" id="MCM5679710.1"/>
    </source>
</evidence>